<organism evidence="3 4">
    <name type="scientific">Cyclotella cryptica</name>
    <dbReference type="NCBI Taxonomy" id="29204"/>
    <lineage>
        <taxon>Eukaryota</taxon>
        <taxon>Sar</taxon>
        <taxon>Stramenopiles</taxon>
        <taxon>Ochrophyta</taxon>
        <taxon>Bacillariophyta</taxon>
        <taxon>Coscinodiscophyceae</taxon>
        <taxon>Thalassiosirophycidae</taxon>
        <taxon>Stephanodiscales</taxon>
        <taxon>Stephanodiscaceae</taxon>
        <taxon>Cyclotella</taxon>
    </lineage>
</organism>
<protein>
    <recommendedName>
        <fullName evidence="5">Sulfotransferase</fullName>
    </recommendedName>
</protein>
<gene>
    <name evidence="3" type="ORF">HJC23_010403</name>
</gene>
<feature type="region of interest" description="Disordered" evidence="1">
    <location>
        <begin position="1"/>
        <end position="31"/>
    </location>
</feature>
<keyword evidence="2" id="KW-1133">Transmembrane helix</keyword>
<evidence type="ECO:0000256" key="2">
    <source>
        <dbReference type="SAM" id="Phobius"/>
    </source>
</evidence>
<evidence type="ECO:0000256" key="1">
    <source>
        <dbReference type="SAM" id="MobiDB-lite"/>
    </source>
</evidence>
<comment type="caution">
    <text evidence="3">The sequence shown here is derived from an EMBL/GenBank/DDBJ whole genome shotgun (WGS) entry which is preliminary data.</text>
</comment>
<feature type="compositionally biased region" description="Polar residues" evidence="1">
    <location>
        <begin position="19"/>
        <end position="29"/>
    </location>
</feature>
<name>A0ABD3QII4_9STRA</name>
<evidence type="ECO:0008006" key="5">
    <source>
        <dbReference type="Google" id="ProtNLM"/>
    </source>
</evidence>
<dbReference type="AlphaFoldDB" id="A0ABD3QII4"/>
<evidence type="ECO:0000313" key="4">
    <source>
        <dbReference type="Proteomes" id="UP001516023"/>
    </source>
</evidence>
<accession>A0ABD3QII4</accession>
<proteinExistence type="predicted"/>
<dbReference type="EMBL" id="JABMIG020000036">
    <property type="protein sequence ID" value="KAL3799753.1"/>
    <property type="molecule type" value="Genomic_DNA"/>
</dbReference>
<dbReference type="Proteomes" id="UP001516023">
    <property type="component" value="Unassembled WGS sequence"/>
</dbReference>
<evidence type="ECO:0000313" key="3">
    <source>
        <dbReference type="EMBL" id="KAL3799753.1"/>
    </source>
</evidence>
<keyword evidence="2" id="KW-0472">Membrane</keyword>
<keyword evidence="4" id="KW-1185">Reference proteome</keyword>
<feature type="transmembrane region" description="Helical" evidence="2">
    <location>
        <begin position="46"/>
        <end position="67"/>
    </location>
</feature>
<feature type="compositionally biased region" description="Basic and acidic residues" evidence="1">
    <location>
        <begin position="7"/>
        <end position="18"/>
    </location>
</feature>
<reference evidence="3 4" key="1">
    <citation type="journal article" date="2020" name="G3 (Bethesda)">
        <title>Improved Reference Genome for Cyclotella cryptica CCMP332, a Model for Cell Wall Morphogenesis, Salinity Adaptation, and Lipid Production in Diatoms (Bacillariophyta).</title>
        <authorList>
            <person name="Roberts W.R."/>
            <person name="Downey K.M."/>
            <person name="Ruck E.C."/>
            <person name="Traller J.C."/>
            <person name="Alverson A.J."/>
        </authorList>
    </citation>
    <scope>NUCLEOTIDE SEQUENCE [LARGE SCALE GENOMIC DNA]</scope>
    <source>
        <strain evidence="3 4">CCMP332</strain>
    </source>
</reference>
<keyword evidence="2" id="KW-0812">Transmembrane</keyword>
<sequence length="422" mass="48118">MSRSRRNKQEKAAAKSDSKPTASTNNVKQPKNRDDMTMWEIFTSHPLIYVGKFILLPYIFYLAYYFIPLQHPEYVSKATAGLINLRPAIHGTTTPRQLLILASQSSGTVQMTKELKEKLHLEIGHETVDAAWNYVRDGTISWFHGIRFLTQPTTKEGMLQSITGICNDDFLNVFNMGFHPAEYGPPKRNCSYRTKWDACWKKECFHILLDEWGCSINNTCDIQFAYNIHQVRNPLRTMESLVVKFCIGGLEGEVQPALLTYATALFPFHNFREDSCIEAAGYFLVFYNEAMIEARKRGKINSFYHIEETTACQVAEMAGLTSLETTVYEPNYHRIQRICGESDANHPAKQIVKQSLNKVNLDMVHLGWKDLRGGMHGSKRKNGDATLEKRVRNLFRALGYDESKELDVGVVPIKPSSVDTEL</sequence>